<proteinExistence type="predicted"/>
<name>A0A2V5JYW2_9BACL</name>
<accession>A0A2V5JYW2</accession>
<evidence type="ECO:0000313" key="1">
    <source>
        <dbReference type="EMBL" id="PYI52099.1"/>
    </source>
</evidence>
<reference evidence="1 2" key="1">
    <citation type="submission" date="2018-05" db="EMBL/GenBank/DDBJ databases">
        <title>Paenibacillus flagellatus sp. nov., isolated from selenium mineral soil.</title>
        <authorList>
            <person name="Dai X."/>
        </authorList>
    </citation>
    <scope>NUCLEOTIDE SEQUENCE [LARGE SCALE GENOMIC DNA]</scope>
    <source>
        <strain evidence="1 2">DXL2</strain>
    </source>
</reference>
<dbReference type="Proteomes" id="UP000247476">
    <property type="component" value="Unassembled WGS sequence"/>
</dbReference>
<protein>
    <submittedName>
        <fullName evidence="1">DUF2642 domain-containing protein</fullName>
    </submittedName>
</protein>
<evidence type="ECO:0000313" key="2">
    <source>
        <dbReference type="Proteomes" id="UP000247476"/>
    </source>
</evidence>
<keyword evidence="2" id="KW-1185">Reference proteome</keyword>
<organism evidence="1 2">
    <name type="scientific">Paenibacillus flagellatus</name>
    <dbReference type="NCBI Taxonomy" id="2211139"/>
    <lineage>
        <taxon>Bacteria</taxon>
        <taxon>Bacillati</taxon>
        <taxon>Bacillota</taxon>
        <taxon>Bacilli</taxon>
        <taxon>Bacillales</taxon>
        <taxon>Paenibacillaceae</taxon>
        <taxon>Paenibacillus</taxon>
    </lineage>
</organism>
<dbReference type="EMBL" id="QJVJ01000010">
    <property type="protein sequence ID" value="PYI52099.1"/>
    <property type="molecule type" value="Genomic_DNA"/>
</dbReference>
<sequence length="222" mass="25001">MSLLNPMLGSRIKIEISGRFLPIRGTLIDIGTDIIVVNNGTQYLYLPVLHIQKLEPDDSLETIAAAGGDQEQMFDHTDISYRKILMNAKGIFTEVGITGFQSLHGYITSIMNDYFVFFSPVYRTVYVSLQHVKLIIPYAPNRTPYYLSRERFPLQPPGITLARTFDQQMKKLEGELIALDLGESPSKIGLLKSVDNRLVELVGANGQHLYMHGEHVKTIHVP</sequence>
<comment type="caution">
    <text evidence="1">The sequence shown here is derived from an EMBL/GenBank/DDBJ whole genome shotgun (WGS) entry which is preliminary data.</text>
</comment>
<dbReference type="AlphaFoldDB" id="A0A2V5JYW2"/>
<dbReference type="RefSeq" id="WP_110842169.1">
    <property type="nucleotide sequence ID" value="NZ_QJVJ01000010.1"/>
</dbReference>
<gene>
    <name evidence="1" type="ORF">DLM86_21690</name>
</gene>
<dbReference type="OrthoDB" id="2716151at2"/>